<gene>
    <name evidence="2" type="ORF">L195_g000333</name>
    <name evidence="3" type="ORF">L195_g008509</name>
</gene>
<dbReference type="Pfam" id="PF17846">
    <property type="entry name" value="XRN_M"/>
    <property type="match status" value="1"/>
</dbReference>
<dbReference type="Proteomes" id="UP000236291">
    <property type="component" value="Unassembled WGS sequence"/>
</dbReference>
<dbReference type="EMBL" id="ASHM01004873">
    <property type="protein sequence ID" value="PNY11889.1"/>
    <property type="molecule type" value="Genomic_DNA"/>
</dbReference>
<accession>A0A2K3NLM3</accession>
<dbReference type="InterPro" id="IPR041412">
    <property type="entry name" value="Xrn1_helical"/>
</dbReference>
<reference evidence="2 4" key="2">
    <citation type="journal article" date="2017" name="Front. Plant Sci.">
        <title>Gene Classification and Mining of Molecular Markers Useful in Red Clover (Trifolium pratense) Breeding.</title>
        <authorList>
            <person name="Istvanek J."/>
            <person name="Dluhosova J."/>
            <person name="Dluhos P."/>
            <person name="Patkova L."/>
            <person name="Nedelnik J."/>
            <person name="Repkova J."/>
        </authorList>
    </citation>
    <scope>NUCLEOTIDE SEQUENCE [LARGE SCALE GENOMIC DNA]</scope>
    <source>
        <strain evidence="4">cv. Tatra</strain>
        <tissue evidence="2">Young leaves</tissue>
    </source>
</reference>
<evidence type="ECO:0000313" key="3">
    <source>
        <dbReference type="EMBL" id="PNY11889.1"/>
    </source>
</evidence>
<dbReference type="PANTHER" id="PTHR12341">
    <property type="entry name" value="5'-&gt;3' EXORIBONUCLEASE"/>
    <property type="match status" value="1"/>
</dbReference>
<proteinExistence type="predicted"/>
<dbReference type="InterPro" id="IPR027073">
    <property type="entry name" value="5_3_exoribonuclease"/>
</dbReference>
<dbReference type="Gene3D" id="1.25.40.1050">
    <property type="match status" value="1"/>
</dbReference>
<dbReference type="GO" id="GO:0004534">
    <property type="term" value="F:5'-3' RNA exonuclease activity"/>
    <property type="evidence" value="ECO:0007669"/>
    <property type="project" value="TreeGrafter"/>
</dbReference>
<dbReference type="EMBL" id="ASHM01000111">
    <property type="protein sequence ID" value="PNY03923.1"/>
    <property type="molecule type" value="Genomic_DNA"/>
</dbReference>
<evidence type="ECO:0000313" key="4">
    <source>
        <dbReference type="Proteomes" id="UP000236291"/>
    </source>
</evidence>
<dbReference type="STRING" id="57577.A0A2K3NLM3"/>
<dbReference type="AlphaFoldDB" id="A0A2K3NLM3"/>
<dbReference type="GO" id="GO:0005634">
    <property type="term" value="C:nucleus"/>
    <property type="evidence" value="ECO:0007669"/>
    <property type="project" value="TreeGrafter"/>
</dbReference>
<name>A0A2K3NLM3_TRIPR</name>
<dbReference type="PANTHER" id="PTHR12341:SF62">
    <property type="entry name" value="5'-3' EXORIBONUCLEASE 3-LIKE"/>
    <property type="match status" value="1"/>
</dbReference>
<dbReference type="GO" id="GO:0000956">
    <property type="term" value="P:nuclear-transcribed mRNA catabolic process"/>
    <property type="evidence" value="ECO:0007669"/>
    <property type="project" value="TreeGrafter"/>
</dbReference>
<organism evidence="2 4">
    <name type="scientific">Trifolium pratense</name>
    <name type="common">Red clover</name>
    <dbReference type="NCBI Taxonomy" id="57577"/>
    <lineage>
        <taxon>Eukaryota</taxon>
        <taxon>Viridiplantae</taxon>
        <taxon>Streptophyta</taxon>
        <taxon>Embryophyta</taxon>
        <taxon>Tracheophyta</taxon>
        <taxon>Spermatophyta</taxon>
        <taxon>Magnoliopsida</taxon>
        <taxon>eudicotyledons</taxon>
        <taxon>Gunneridae</taxon>
        <taxon>Pentapetalae</taxon>
        <taxon>rosids</taxon>
        <taxon>fabids</taxon>
        <taxon>Fabales</taxon>
        <taxon>Fabaceae</taxon>
        <taxon>Papilionoideae</taxon>
        <taxon>50 kb inversion clade</taxon>
        <taxon>NPAAA clade</taxon>
        <taxon>Hologalegina</taxon>
        <taxon>IRL clade</taxon>
        <taxon>Trifolieae</taxon>
        <taxon>Trifolium</taxon>
    </lineage>
</organism>
<protein>
    <submittedName>
        <fullName evidence="2">5'-3' exoribonuclease 3-like protein</fullName>
    </submittedName>
</protein>
<comment type="caution">
    <text evidence="2">The sequence shown here is derived from an EMBL/GenBank/DDBJ whole genome shotgun (WGS) entry which is preliminary data.</text>
</comment>
<reference evidence="2 4" key="1">
    <citation type="journal article" date="2014" name="Am. J. Bot.">
        <title>Genome assembly and annotation for red clover (Trifolium pratense; Fabaceae).</title>
        <authorList>
            <person name="Istvanek J."/>
            <person name="Jaros M."/>
            <person name="Krenek A."/>
            <person name="Repkova J."/>
        </authorList>
    </citation>
    <scope>NUCLEOTIDE SEQUENCE [LARGE SCALE GENOMIC DNA]</scope>
    <source>
        <strain evidence="4">cv. Tatra</strain>
        <tissue evidence="2">Young leaves</tissue>
    </source>
</reference>
<evidence type="ECO:0000313" key="2">
    <source>
        <dbReference type="EMBL" id="PNY03923.1"/>
    </source>
</evidence>
<evidence type="ECO:0000259" key="1">
    <source>
        <dbReference type="Pfam" id="PF17846"/>
    </source>
</evidence>
<feature type="domain" description="Xrn1 helical" evidence="1">
    <location>
        <begin position="91"/>
        <end position="154"/>
    </location>
</feature>
<dbReference type="GO" id="GO:0003723">
    <property type="term" value="F:RNA binding"/>
    <property type="evidence" value="ECO:0007669"/>
    <property type="project" value="TreeGrafter"/>
</dbReference>
<sequence>MKHLASYFKKAYGQKLAVSLSDLKSGSSSAEMNTKDLKMELQRCMDEKSDLLKTGDYLTDKAEIQAKKVEVVSILNKKFLFTFHKLPHGLDFKVDIDGKRYLRKAICKLPFIDEELLLTQTREISGLSEDEMIRNSIKVDRIFVRTSHEDVDCCVDYHDCDEVPAQGTSHMPHLLSGLNLPPQMIHERDLKRTPRLWHESHKFNNTR</sequence>